<sequence>ILQHICIGTAMLRQSNRWRCSAELWHCGATPHYQCHGAAGVMLRGHTINATTLRRHFLATRHQFSGTSCSAASSWYCNTQFCSIPFILSVLLYTIETLLV</sequence>
<gene>
    <name evidence="1" type="ORF">PanWU01x14_172130</name>
</gene>
<protein>
    <submittedName>
        <fullName evidence="1">Uncharacterized protein</fullName>
    </submittedName>
</protein>
<keyword evidence="2" id="KW-1185">Reference proteome</keyword>
<name>A0A2P5C9J7_PARAD</name>
<dbReference type="AlphaFoldDB" id="A0A2P5C9J7"/>
<dbReference type="Proteomes" id="UP000237105">
    <property type="component" value="Unassembled WGS sequence"/>
</dbReference>
<comment type="caution">
    <text evidence="1">The sequence shown here is derived from an EMBL/GenBank/DDBJ whole genome shotgun (WGS) entry which is preliminary data.</text>
</comment>
<proteinExistence type="predicted"/>
<reference evidence="2" key="1">
    <citation type="submission" date="2016-06" db="EMBL/GenBank/DDBJ databases">
        <title>Parallel loss of symbiosis genes in relatives of nitrogen-fixing non-legume Parasponia.</title>
        <authorList>
            <person name="Van Velzen R."/>
            <person name="Holmer R."/>
            <person name="Bu F."/>
            <person name="Rutten L."/>
            <person name="Van Zeijl A."/>
            <person name="Liu W."/>
            <person name="Santuari L."/>
            <person name="Cao Q."/>
            <person name="Sharma T."/>
            <person name="Shen D."/>
            <person name="Roswanjaya Y."/>
            <person name="Wardhani T."/>
            <person name="Kalhor M.S."/>
            <person name="Jansen J."/>
            <person name="Van den Hoogen J."/>
            <person name="Gungor B."/>
            <person name="Hartog M."/>
            <person name="Hontelez J."/>
            <person name="Verver J."/>
            <person name="Yang W.-C."/>
            <person name="Schijlen E."/>
            <person name="Repin R."/>
            <person name="Schilthuizen M."/>
            <person name="Schranz E."/>
            <person name="Heidstra R."/>
            <person name="Miyata K."/>
            <person name="Fedorova E."/>
            <person name="Kohlen W."/>
            <person name="Bisseling T."/>
            <person name="Smit S."/>
            <person name="Geurts R."/>
        </authorList>
    </citation>
    <scope>NUCLEOTIDE SEQUENCE [LARGE SCALE GENOMIC DNA]</scope>
    <source>
        <strain evidence="2">cv. WU1-14</strain>
    </source>
</reference>
<organism evidence="1 2">
    <name type="scientific">Parasponia andersonii</name>
    <name type="common">Sponia andersonii</name>
    <dbReference type="NCBI Taxonomy" id="3476"/>
    <lineage>
        <taxon>Eukaryota</taxon>
        <taxon>Viridiplantae</taxon>
        <taxon>Streptophyta</taxon>
        <taxon>Embryophyta</taxon>
        <taxon>Tracheophyta</taxon>
        <taxon>Spermatophyta</taxon>
        <taxon>Magnoliopsida</taxon>
        <taxon>eudicotyledons</taxon>
        <taxon>Gunneridae</taxon>
        <taxon>Pentapetalae</taxon>
        <taxon>rosids</taxon>
        <taxon>fabids</taxon>
        <taxon>Rosales</taxon>
        <taxon>Cannabaceae</taxon>
        <taxon>Parasponia</taxon>
    </lineage>
</organism>
<accession>A0A2P5C9J7</accession>
<dbReference type="EMBL" id="JXTB01000157">
    <property type="protein sequence ID" value="PON57665.1"/>
    <property type="molecule type" value="Genomic_DNA"/>
</dbReference>
<evidence type="ECO:0000313" key="2">
    <source>
        <dbReference type="Proteomes" id="UP000237105"/>
    </source>
</evidence>
<feature type="non-terminal residue" evidence="1">
    <location>
        <position position="1"/>
    </location>
</feature>
<evidence type="ECO:0000313" key="1">
    <source>
        <dbReference type="EMBL" id="PON57665.1"/>
    </source>
</evidence>